<dbReference type="SMART" id="SM00248">
    <property type="entry name" value="ANK"/>
    <property type="match status" value="6"/>
</dbReference>
<evidence type="ECO:0000313" key="2">
    <source>
        <dbReference type="EMBL" id="KAK1569897.1"/>
    </source>
</evidence>
<reference evidence="2" key="1">
    <citation type="submission" date="2023-07" db="EMBL/GenBank/DDBJ databases">
        <title>A chromosome-level genome assembly of Lolium multiflorum.</title>
        <authorList>
            <person name="Chen Y."/>
            <person name="Copetti D."/>
            <person name="Kolliker R."/>
            <person name="Studer B."/>
        </authorList>
    </citation>
    <scope>NUCLEOTIDE SEQUENCE</scope>
    <source>
        <strain evidence="2">02402/16</strain>
        <tissue evidence="2">Leaf</tissue>
    </source>
</reference>
<evidence type="ECO:0000256" key="1">
    <source>
        <dbReference type="PROSITE-ProRule" id="PRU00023"/>
    </source>
</evidence>
<keyword evidence="3" id="KW-1185">Reference proteome</keyword>
<organism evidence="2 3">
    <name type="scientific">Lolium multiflorum</name>
    <name type="common">Italian ryegrass</name>
    <name type="synonym">Lolium perenne subsp. multiflorum</name>
    <dbReference type="NCBI Taxonomy" id="4521"/>
    <lineage>
        <taxon>Eukaryota</taxon>
        <taxon>Viridiplantae</taxon>
        <taxon>Streptophyta</taxon>
        <taxon>Embryophyta</taxon>
        <taxon>Tracheophyta</taxon>
        <taxon>Spermatophyta</taxon>
        <taxon>Magnoliopsida</taxon>
        <taxon>Liliopsida</taxon>
        <taxon>Poales</taxon>
        <taxon>Poaceae</taxon>
        <taxon>BOP clade</taxon>
        <taxon>Pooideae</taxon>
        <taxon>Poodae</taxon>
        <taxon>Poeae</taxon>
        <taxon>Poeae Chloroplast Group 2 (Poeae type)</taxon>
        <taxon>Loliodinae</taxon>
        <taxon>Loliinae</taxon>
        <taxon>Lolium</taxon>
    </lineage>
</organism>
<dbReference type="InterPro" id="IPR051616">
    <property type="entry name" value="Cul2-RING_E3_ligase_SR"/>
</dbReference>
<dbReference type="PROSITE" id="PS50088">
    <property type="entry name" value="ANK_REPEAT"/>
    <property type="match status" value="5"/>
</dbReference>
<dbReference type="Proteomes" id="UP001231189">
    <property type="component" value="Unassembled WGS sequence"/>
</dbReference>
<dbReference type="Gene3D" id="1.25.40.20">
    <property type="entry name" value="Ankyrin repeat-containing domain"/>
    <property type="match status" value="2"/>
</dbReference>
<proteinExistence type="predicted"/>
<keyword evidence="1" id="KW-0040">ANK repeat</keyword>
<dbReference type="Gene3D" id="1.25.40.10">
    <property type="entry name" value="Tetratricopeptide repeat domain"/>
    <property type="match status" value="1"/>
</dbReference>
<dbReference type="EMBL" id="JAUUTY010000919">
    <property type="protein sequence ID" value="KAK1569897.1"/>
    <property type="molecule type" value="Genomic_DNA"/>
</dbReference>
<dbReference type="SUPFAM" id="SSF48452">
    <property type="entry name" value="TPR-like"/>
    <property type="match status" value="1"/>
</dbReference>
<comment type="caution">
    <text evidence="2">The sequence shown here is derived from an EMBL/GenBank/DDBJ whole genome shotgun (WGS) entry which is preliminary data.</text>
</comment>
<dbReference type="AlphaFoldDB" id="A0AAD8UYP1"/>
<feature type="repeat" description="ANK" evidence="1">
    <location>
        <begin position="9"/>
        <end position="42"/>
    </location>
</feature>
<sequence length="342" mass="36902">MDLLYRSIRGLSPLICAIYGTAPKTIVELLLDRGAKPDLPSTEGVTVLHVLATKKDPFGIADMLLSRGAKVDSMSSEGTPLHFAAQCGNLEMMEVLLKYEANPNSVVQSSYAPLTMALLSSSLKCVELVIQAGADVNAAKPVTPLIIAARYGLSDCIKCLLKYGADPNIADEIGITPVEIAAIHGWKKCVEILFPDTSPVDKFADWSIDGIMEHVKSGSSEGHLDNMMQASFKAQGDYAFEREDYVHASAQYTLAIGSGPEDPILYSKRCLCYLRMGEKNKALDDASTCERLGCFVSRRFHEQGSALIPTEDYGQAGEALISSLKLDSESGPVGEGSREEDV</sequence>
<dbReference type="InterPro" id="IPR011990">
    <property type="entry name" value="TPR-like_helical_dom_sf"/>
</dbReference>
<dbReference type="InterPro" id="IPR002110">
    <property type="entry name" value="Ankyrin_rpt"/>
</dbReference>
<dbReference type="PANTHER" id="PTHR46224:SF22">
    <property type="match status" value="1"/>
</dbReference>
<dbReference type="InterPro" id="IPR036770">
    <property type="entry name" value="Ankyrin_rpt-contain_sf"/>
</dbReference>
<gene>
    <name evidence="2" type="ORF">QYE76_000098</name>
</gene>
<dbReference type="SUPFAM" id="SSF48403">
    <property type="entry name" value="Ankyrin repeat"/>
    <property type="match status" value="1"/>
</dbReference>
<evidence type="ECO:0000313" key="3">
    <source>
        <dbReference type="Proteomes" id="UP001231189"/>
    </source>
</evidence>
<name>A0AAD8UYP1_LOLMU</name>
<accession>A0AAD8UYP1</accession>
<dbReference type="PRINTS" id="PR01415">
    <property type="entry name" value="ANKYRIN"/>
</dbReference>
<dbReference type="PROSITE" id="PS50297">
    <property type="entry name" value="ANK_REP_REGION"/>
    <property type="match status" value="2"/>
</dbReference>
<protein>
    <submittedName>
        <fullName evidence="2">Uncharacterized protein</fullName>
    </submittedName>
</protein>
<dbReference type="Pfam" id="PF12796">
    <property type="entry name" value="Ank_2"/>
    <property type="match status" value="1"/>
</dbReference>
<feature type="repeat" description="ANK" evidence="1">
    <location>
        <begin position="43"/>
        <end position="76"/>
    </location>
</feature>
<feature type="repeat" description="ANK" evidence="1">
    <location>
        <begin position="76"/>
        <end position="108"/>
    </location>
</feature>
<feature type="repeat" description="ANK" evidence="1">
    <location>
        <begin position="109"/>
        <end position="141"/>
    </location>
</feature>
<dbReference type="PANTHER" id="PTHR46224">
    <property type="entry name" value="ANKYRIN REPEAT FAMILY PROTEIN"/>
    <property type="match status" value="1"/>
</dbReference>
<feature type="repeat" description="ANK" evidence="1">
    <location>
        <begin position="140"/>
        <end position="172"/>
    </location>
</feature>
<dbReference type="Pfam" id="PF13857">
    <property type="entry name" value="Ank_5"/>
    <property type="match status" value="1"/>
</dbReference>